<dbReference type="EnsemblMetazoa" id="XM_038211904.1">
    <property type="protein sequence ID" value="XP_038067832.1"/>
    <property type="gene ID" value="LOC119737497"/>
</dbReference>
<feature type="compositionally biased region" description="Low complexity" evidence="4">
    <location>
        <begin position="358"/>
        <end position="367"/>
    </location>
</feature>
<dbReference type="RefSeq" id="XP_038067832.1">
    <property type="nucleotide sequence ID" value="XM_038211904.1"/>
</dbReference>
<accession>A0A914AVP3</accession>
<proteinExistence type="predicted"/>
<evidence type="ECO:0000256" key="2">
    <source>
        <dbReference type="ARBA" id="ARBA00022490"/>
    </source>
</evidence>
<dbReference type="AlphaFoldDB" id="A0A914AVP3"/>
<keyword evidence="3" id="KW-0206">Cytoskeleton</keyword>
<feature type="domain" description="Katanin p80 subunit C-terminal" evidence="5">
    <location>
        <begin position="1109"/>
        <end position="1209"/>
    </location>
</feature>
<feature type="region of interest" description="Disordered" evidence="4">
    <location>
        <begin position="31"/>
        <end position="57"/>
    </location>
</feature>
<dbReference type="GeneID" id="119737497"/>
<feature type="region of interest" description="Disordered" evidence="4">
    <location>
        <begin position="862"/>
        <end position="892"/>
    </location>
</feature>
<dbReference type="GO" id="GO:0008017">
    <property type="term" value="F:microtubule binding"/>
    <property type="evidence" value="ECO:0007669"/>
    <property type="project" value="InterPro"/>
</dbReference>
<feature type="region of interest" description="Disordered" evidence="4">
    <location>
        <begin position="140"/>
        <end position="161"/>
    </location>
</feature>
<dbReference type="OrthoDB" id="6138244at2759"/>
<dbReference type="InterPro" id="IPR028021">
    <property type="entry name" value="Katanin_C-terminal"/>
</dbReference>
<dbReference type="Proteomes" id="UP000887568">
    <property type="component" value="Unplaced"/>
</dbReference>
<dbReference type="SMART" id="SM00185">
    <property type="entry name" value="ARM"/>
    <property type="match status" value="1"/>
</dbReference>
<feature type="compositionally biased region" description="Acidic residues" evidence="4">
    <location>
        <begin position="615"/>
        <end position="626"/>
    </location>
</feature>
<comment type="subcellular location">
    <subcellularLocation>
        <location evidence="1">Cytoplasm</location>
        <location evidence="1">Cytoskeleton</location>
    </subcellularLocation>
</comment>
<feature type="compositionally biased region" description="Polar residues" evidence="4">
    <location>
        <begin position="868"/>
        <end position="882"/>
    </location>
</feature>
<reference evidence="6" key="1">
    <citation type="submission" date="2022-11" db="UniProtKB">
        <authorList>
            <consortium name="EnsemblMetazoa"/>
        </authorList>
    </citation>
    <scope>IDENTIFICATION</scope>
</reference>
<dbReference type="InterPro" id="IPR000225">
    <property type="entry name" value="Armadillo"/>
</dbReference>
<sequence>MQLIDETTCQTGAPMVLTMSTAEQALLLEDGGGTQDTTRVPYNNDGESSSVSSSRPDSLNLDGWCVVSESALTKEMLQHLSRPDEIASLAASYLTRQLFSILEDILDQSVVDQIFKAVQEVSENDEKILRKFIAELNEEQDHEERLSHNDNEDGSSEKARERHCPTAVIKVLLDLLRFSPVPVEHNILWVSLLSLLSQRPVDLPTCIDLKVAATVLGTMAVHVGSSEVQLCGCRVLEPLAKFRPTPLQKAPVRESGIQVLLRTLEAHISDPPIVQAVCGVLANVTSTMVQFTSWAIQQGYPDEEAERLVMMSMVITDYIKENGLALLDRAGAMYRDNTGIQTAFFRIMACFGYHSPIPSSSDSSPSSGQRKHSILKSPDSPRMPCPQRRVTFSYDLDTRVEYQYSDSDSDFGPEEPKRHTVCSGEIARDGKGEGVFLDGNRKNRAFKGRLASRDDKKLSFPNFEMEEDYLQMWQHILGEGLFSSICCDLAKLECDFDDLGSGSLKSSSSNETVDLLEQQGSGVDASGHCSYSKQTLDGPCFSLPGRCELRCDKSSLSRTRFATVPGFRYDFYQPNWQVQDTDSAIKNRLSVENGSAPPKTKIRPMSEPPPHTNFNDDDLVGDESDSADEKTFTEYSEIDLVEALVRSGKKEPDTRKDVEEALYDEVDKEELENKGNEEKEHSRECSASVKTLAGGSAKVNEDSFDSSSDVTLGDPFSLDSDILPIDRYLENQSLAEDILSSFGIYENNIIGTAPLKPVPSGPYGTFSLPGVSMDASETDDVFLDGDTTVSDTYINHTAIKTDGAQATNVSSAQQATQQAFSKAFATLRDTSYIFRSSLNSSPTSSISSTSLSFPEWSDLEALNEESESVASMDSVTTQDTPPNSEPEMSASFHTIPKQRKLNFMHRFSERKTQNFQPPPKPRRTWYYRSSADVRKSLVSSFAPDIDGMLGPDAHSVSRSSSRNSKRGMSLLAFGKMGMNVSCDSGVVTGDDEEPPTGSSQEPYPVEHFYEEVYMSKAELKPTLYERISKKGHYAEVKKANKVQVAEDNSSEATYTVCTLWVNKHCVEALVTFDHLTKQLVSPYSILPAVRELEGTRKSSLGDDLEEMENDYPAWTSILNVLATDESKWTLSLAAQVLPIIDRLFYTKDEAIMDASVGLVQLLIRKFGHEIEKHHSGGLFRTRFRDDCRTCFMWLNKLYSRVSDLLKRDSQREEDLDCLLHLSLLSSLREALKPFNGRISRGLAL</sequence>
<protein>
    <recommendedName>
        <fullName evidence="5">Katanin p80 subunit C-terminal domain-containing protein</fullName>
    </recommendedName>
</protein>
<dbReference type="InterPro" id="IPR016024">
    <property type="entry name" value="ARM-type_fold"/>
</dbReference>
<feature type="compositionally biased region" description="Acidic residues" evidence="4">
    <location>
        <begin position="660"/>
        <end position="670"/>
    </location>
</feature>
<evidence type="ECO:0000256" key="4">
    <source>
        <dbReference type="SAM" id="MobiDB-lite"/>
    </source>
</evidence>
<dbReference type="PANTHER" id="PTHR19845">
    <property type="entry name" value="KATANIN P80 SUBUNIT"/>
    <property type="match status" value="1"/>
</dbReference>
<feature type="region of interest" description="Disordered" evidence="4">
    <location>
        <begin position="588"/>
        <end position="632"/>
    </location>
</feature>
<dbReference type="PANTHER" id="PTHR19845:SF0">
    <property type="entry name" value="KATANIN P80 WD40 REPEAT-CONTAINING SUBUNIT B1"/>
    <property type="match status" value="1"/>
</dbReference>
<keyword evidence="7" id="KW-1185">Reference proteome</keyword>
<feature type="compositionally biased region" description="Polar residues" evidence="4">
    <location>
        <begin position="35"/>
        <end position="47"/>
    </location>
</feature>
<dbReference type="SUPFAM" id="SSF48371">
    <property type="entry name" value="ARM repeat"/>
    <property type="match status" value="1"/>
</dbReference>
<feature type="region of interest" description="Disordered" evidence="4">
    <location>
        <begin position="358"/>
        <end position="387"/>
    </location>
</feature>
<name>A0A914AVP3_PATMI</name>
<dbReference type="Gene3D" id="1.25.10.10">
    <property type="entry name" value="Leucine-rich Repeat Variant"/>
    <property type="match status" value="1"/>
</dbReference>
<evidence type="ECO:0000256" key="1">
    <source>
        <dbReference type="ARBA" id="ARBA00004245"/>
    </source>
</evidence>
<evidence type="ECO:0000313" key="7">
    <source>
        <dbReference type="Proteomes" id="UP000887568"/>
    </source>
</evidence>
<dbReference type="InterPro" id="IPR011989">
    <property type="entry name" value="ARM-like"/>
</dbReference>
<feature type="compositionally biased region" description="Basic and acidic residues" evidence="4">
    <location>
        <begin position="671"/>
        <end position="684"/>
    </location>
</feature>
<dbReference type="GO" id="GO:0007019">
    <property type="term" value="P:microtubule depolymerization"/>
    <property type="evidence" value="ECO:0007669"/>
    <property type="project" value="TreeGrafter"/>
</dbReference>
<dbReference type="Pfam" id="PF13925">
    <property type="entry name" value="Katanin_con80"/>
    <property type="match status" value="1"/>
</dbReference>
<feature type="region of interest" description="Disordered" evidence="4">
    <location>
        <begin position="650"/>
        <end position="687"/>
    </location>
</feature>
<evidence type="ECO:0000256" key="3">
    <source>
        <dbReference type="ARBA" id="ARBA00023212"/>
    </source>
</evidence>
<feature type="compositionally biased region" description="Basic and acidic residues" evidence="4">
    <location>
        <begin position="650"/>
        <end position="659"/>
    </location>
</feature>
<keyword evidence="2" id="KW-0963">Cytoplasm</keyword>
<organism evidence="6 7">
    <name type="scientific">Patiria miniata</name>
    <name type="common">Bat star</name>
    <name type="synonym">Asterina miniata</name>
    <dbReference type="NCBI Taxonomy" id="46514"/>
    <lineage>
        <taxon>Eukaryota</taxon>
        <taxon>Metazoa</taxon>
        <taxon>Echinodermata</taxon>
        <taxon>Eleutherozoa</taxon>
        <taxon>Asterozoa</taxon>
        <taxon>Asteroidea</taxon>
        <taxon>Valvatacea</taxon>
        <taxon>Valvatida</taxon>
        <taxon>Asterinidae</taxon>
        <taxon>Patiria</taxon>
    </lineage>
</organism>
<dbReference type="GO" id="GO:0008352">
    <property type="term" value="C:katanin complex"/>
    <property type="evidence" value="ECO:0007669"/>
    <property type="project" value="TreeGrafter"/>
</dbReference>
<feature type="compositionally biased region" description="Basic and acidic residues" evidence="4">
    <location>
        <begin position="142"/>
        <end position="161"/>
    </location>
</feature>
<dbReference type="OMA" id="NKESCEM"/>
<evidence type="ECO:0000313" key="6">
    <source>
        <dbReference type="EnsemblMetazoa" id="XP_038067832.1"/>
    </source>
</evidence>
<evidence type="ECO:0000259" key="5">
    <source>
        <dbReference type="Pfam" id="PF13925"/>
    </source>
</evidence>